<dbReference type="PANTHER" id="PTHR24148:SF73">
    <property type="entry name" value="HET DOMAIN PROTEIN (AFU_ORTHOLOGUE AFUA_8G01020)"/>
    <property type="match status" value="1"/>
</dbReference>
<name>A0ABR0F3K5_ZASCE</name>
<dbReference type="InterPro" id="IPR010730">
    <property type="entry name" value="HET"/>
</dbReference>
<feature type="region of interest" description="Disordered" evidence="1">
    <location>
        <begin position="606"/>
        <end position="639"/>
    </location>
</feature>
<proteinExistence type="predicted"/>
<protein>
    <recommendedName>
        <fullName evidence="2">Heterokaryon incompatibility domain-containing protein</fullName>
    </recommendedName>
</protein>
<accession>A0ABR0F3K5</accession>
<evidence type="ECO:0000259" key="2">
    <source>
        <dbReference type="Pfam" id="PF06985"/>
    </source>
</evidence>
<organism evidence="3 4">
    <name type="scientific">Zasmidium cellare</name>
    <name type="common">Wine cellar mold</name>
    <name type="synonym">Racodium cellare</name>
    <dbReference type="NCBI Taxonomy" id="395010"/>
    <lineage>
        <taxon>Eukaryota</taxon>
        <taxon>Fungi</taxon>
        <taxon>Dikarya</taxon>
        <taxon>Ascomycota</taxon>
        <taxon>Pezizomycotina</taxon>
        <taxon>Dothideomycetes</taxon>
        <taxon>Dothideomycetidae</taxon>
        <taxon>Mycosphaerellales</taxon>
        <taxon>Mycosphaerellaceae</taxon>
        <taxon>Zasmidium</taxon>
    </lineage>
</organism>
<dbReference type="Pfam" id="PF06985">
    <property type="entry name" value="HET"/>
    <property type="match status" value="1"/>
</dbReference>
<comment type="caution">
    <text evidence="3">The sequence shown here is derived from an EMBL/GenBank/DDBJ whole genome shotgun (WGS) entry which is preliminary data.</text>
</comment>
<dbReference type="EMBL" id="JAXOVC010000001">
    <property type="protein sequence ID" value="KAK4508534.1"/>
    <property type="molecule type" value="Genomic_DNA"/>
</dbReference>
<dbReference type="PANTHER" id="PTHR24148">
    <property type="entry name" value="ANKYRIN REPEAT DOMAIN-CONTAINING PROTEIN 39 HOMOLOG-RELATED"/>
    <property type="match status" value="1"/>
</dbReference>
<evidence type="ECO:0000313" key="4">
    <source>
        <dbReference type="Proteomes" id="UP001305779"/>
    </source>
</evidence>
<dbReference type="Proteomes" id="UP001305779">
    <property type="component" value="Unassembled WGS sequence"/>
</dbReference>
<evidence type="ECO:0000256" key="1">
    <source>
        <dbReference type="SAM" id="MobiDB-lite"/>
    </source>
</evidence>
<reference evidence="3 4" key="1">
    <citation type="journal article" date="2023" name="G3 (Bethesda)">
        <title>A chromosome-level genome assembly of Zasmidium syzygii isolated from banana leaves.</title>
        <authorList>
            <person name="van Westerhoven A.C."/>
            <person name="Mehrabi R."/>
            <person name="Talebi R."/>
            <person name="Steentjes M.B.F."/>
            <person name="Corcolon B."/>
            <person name="Chong P.A."/>
            <person name="Kema G.H.J."/>
            <person name="Seidl M.F."/>
        </authorList>
    </citation>
    <scope>NUCLEOTIDE SEQUENCE [LARGE SCALE GENOMIC DNA]</scope>
    <source>
        <strain evidence="3 4">P124</strain>
    </source>
</reference>
<evidence type="ECO:0000313" key="3">
    <source>
        <dbReference type="EMBL" id="KAK4508534.1"/>
    </source>
</evidence>
<feature type="domain" description="Heterokaryon incompatibility" evidence="2">
    <location>
        <begin position="68"/>
        <end position="189"/>
    </location>
</feature>
<dbReference type="InterPro" id="IPR052895">
    <property type="entry name" value="HetReg/Transcr_Mod"/>
</dbReference>
<keyword evidence="4" id="KW-1185">Reference proteome</keyword>
<sequence>MKNLPDETHPAGLHYHDLEEHQFRVVNIHPANPNEILDIQLMRTSFYGLEDEKVQALCAGLVSVEAVPRTLQRFARPFELPAHWLRIDQLCINQDDDNDKAQQIPLIRSIFERAASTIVWLGDEGIEDCALAFDLIKKWYELTSGRDDAQIEMMPFEELLGPPTDGNLRSFRALRALMKLDYWDRTWVIRRTECSDHRDKVFSVLPFAADVGDYVNDRFLKPDYQRPAFEVYVDVARWHICTKQNLDILGYCTMPMDTDPFFLPSWIPNWTTSSFLQPLPKVLDWTVPSDEQHPMYTACGRFSHTSQLVFPPLQDWSTNQLFLSGLYIGTVHRVLEPVSALFLSLDMERSWQERLDPSAPYCLTGESMLTAFQRTHMVDREPIDGRPTSRDKFRRGADLTGWPDPSNATDYMSRAGFIKQMTRHRKLFFVDSRPIDSKDRIPEPDLTATAEQSHPQAADPNKLIMCLGREDVRVGDQLWALKGGSVLYVLHHRGEVVKMNDANSQGNHPDNANMPDQLWFNGAKREWKAPLHSKTYHFVGEAYAHGLMDGEALEYASKSVEERPEVLKDMAGEFQELLLGMGAMSLEDEEKKVDERGWSTSTYRIEEGEDGNGEVPAGKKKVTARRSLDSTGDADQGGTAASLAKLKKMRARLLQSSNATITALSLPMPESSPAMDDFNSSDVDFETSAPKLNIKAGRASIDRLTEDAADDCLASKKTVKQLFYVPVDKPFTADQLIRFLHSILDMYLDSTDRGGGEGAAPASLARLENVRATVTVQYTKGMKNRHEYSPVKYLSLVVDPSCDHVCPFCLLLAHALRHGMVEGGQTLQQVLDHAAQRPDHKIVWQYPNRPLARVRGRNTTLQPDKTSCFPP</sequence>
<gene>
    <name evidence="3" type="ORF">PRZ48_002273</name>
</gene>